<keyword evidence="5" id="KW-0482">Metalloprotease</keyword>
<evidence type="ECO:0000259" key="6">
    <source>
        <dbReference type="Pfam" id="PF14464"/>
    </source>
</evidence>
<dbReference type="SUPFAM" id="SSF102712">
    <property type="entry name" value="JAB1/MPN domain"/>
    <property type="match status" value="1"/>
</dbReference>
<dbReference type="AlphaFoldDB" id="D2RH60"/>
<dbReference type="Pfam" id="PF14464">
    <property type="entry name" value="Prok-JAB"/>
    <property type="match status" value="1"/>
</dbReference>
<dbReference type="InterPro" id="IPR028090">
    <property type="entry name" value="JAB_dom_prok"/>
</dbReference>
<gene>
    <name evidence="7" type="ordered locus">Arcpr_0570</name>
</gene>
<dbReference type="Proteomes" id="UP000001901">
    <property type="component" value="Chromosome"/>
</dbReference>
<dbReference type="eggNOG" id="arCOG01139">
    <property type="taxonomic scope" value="Archaea"/>
</dbReference>
<dbReference type="HOGENOM" id="CLU_116578_1_0_2"/>
<feature type="domain" description="JAB" evidence="6">
    <location>
        <begin position="5"/>
        <end position="100"/>
    </location>
</feature>
<keyword evidence="1 7" id="KW-0645">Protease</keyword>
<sequence>MKIRKEVLRLALEIARESYPNEFVALLTGKKGVIEELLFLPFDSGESSAIIHLEMLPLGYRIYGTVHSHPSPSCKPSRADLDMFAKHGIVHIIVCYPFEWGCWGFYDKNGNEIRLEIVD</sequence>
<evidence type="ECO:0000256" key="3">
    <source>
        <dbReference type="ARBA" id="ARBA00022801"/>
    </source>
</evidence>
<evidence type="ECO:0000256" key="2">
    <source>
        <dbReference type="ARBA" id="ARBA00022723"/>
    </source>
</evidence>
<dbReference type="GeneID" id="8739229"/>
<dbReference type="GO" id="GO:0008237">
    <property type="term" value="F:metallopeptidase activity"/>
    <property type="evidence" value="ECO:0007669"/>
    <property type="project" value="UniProtKB-KW"/>
</dbReference>
<dbReference type="RefSeq" id="WP_012939971.1">
    <property type="nucleotide sequence ID" value="NC_013741.1"/>
</dbReference>
<dbReference type="KEGG" id="apo:Arcpr_0570"/>
<organism evidence="7 8">
    <name type="scientific">Archaeoglobus profundus (strain DSM 5631 / JCM 9629 / NBRC 100127 / Av18)</name>
    <dbReference type="NCBI Taxonomy" id="572546"/>
    <lineage>
        <taxon>Archaea</taxon>
        <taxon>Methanobacteriati</taxon>
        <taxon>Methanobacteriota</taxon>
        <taxon>Archaeoglobi</taxon>
        <taxon>Archaeoglobales</taxon>
        <taxon>Archaeoglobaceae</taxon>
        <taxon>Archaeoglobus</taxon>
    </lineage>
</organism>
<dbReference type="EMBL" id="CP001857">
    <property type="protein sequence ID" value="ADB57635.1"/>
    <property type="molecule type" value="Genomic_DNA"/>
</dbReference>
<proteinExistence type="predicted"/>
<dbReference type="PaxDb" id="572546-Arcpr_0570"/>
<dbReference type="Gene3D" id="3.40.140.10">
    <property type="entry name" value="Cytidine Deaminase, domain 2"/>
    <property type="match status" value="1"/>
</dbReference>
<evidence type="ECO:0000313" key="8">
    <source>
        <dbReference type="Proteomes" id="UP000001901"/>
    </source>
</evidence>
<dbReference type="OrthoDB" id="4612at2157"/>
<evidence type="ECO:0000256" key="5">
    <source>
        <dbReference type="ARBA" id="ARBA00023049"/>
    </source>
</evidence>
<reference evidence="7 8" key="1">
    <citation type="journal article" date="2010" name="Stand. Genomic Sci.">
        <title>Complete genome sequence of Archaeoglobus profundus type strain (AV18).</title>
        <authorList>
            <person name="von Jan M."/>
            <person name="Lapidus A."/>
            <person name="Del Rio T.G."/>
            <person name="Copeland A."/>
            <person name="Tice H."/>
            <person name="Cheng J.F."/>
            <person name="Lucas S."/>
            <person name="Chen F."/>
            <person name="Nolan M."/>
            <person name="Goodwin L."/>
            <person name="Han C."/>
            <person name="Pitluck S."/>
            <person name="Liolios K."/>
            <person name="Ivanova N."/>
            <person name="Mavromatis K."/>
            <person name="Ovchinnikova G."/>
            <person name="Chertkov O."/>
            <person name="Pati A."/>
            <person name="Chen A."/>
            <person name="Palaniappan K."/>
            <person name="Land M."/>
            <person name="Hauser L."/>
            <person name="Chang Y.J."/>
            <person name="Jeffries C.D."/>
            <person name="Saunders E."/>
            <person name="Brettin T."/>
            <person name="Detter J.C."/>
            <person name="Chain P."/>
            <person name="Eichinger K."/>
            <person name="Huber H."/>
            <person name="Spring S."/>
            <person name="Rohde M."/>
            <person name="Goker M."/>
            <person name="Wirth R."/>
            <person name="Woyke T."/>
            <person name="Bristow J."/>
            <person name="Eisen J.A."/>
            <person name="Markowitz V."/>
            <person name="Hugenholtz P."/>
            <person name="Kyrpides N.C."/>
            <person name="Klenk H.P."/>
        </authorList>
    </citation>
    <scope>NUCLEOTIDE SEQUENCE [LARGE SCALE GENOMIC DNA]</scope>
    <source>
        <strain evidence="8">DSM 5631 / JCM 9629 / NBRC 100127 / Av18</strain>
    </source>
</reference>
<protein>
    <submittedName>
        <fullName evidence="7">Metal-dependent protease of the PAD1/JAB1 superfamily-like protein</fullName>
    </submittedName>
</protein>
<keyword evidence="4" id="KW-0862">Zinc</keyword>
<accession>D2RH60</accession>
<evidence type="ECO:0000313" key="7">
    <source>
        <dbReference type="EMBL" id="ADB57635.1"/>
    </source>
</evidence>
<keyword evidence="8" id="KW-1185">Reference proteome</keyword>
<keyword evidence="3" id="KW-0378">Hydrolase</keyword>
<keyword evidence="2" id="KW-0479">Metal-binding</keyword>
<dbReference type="CDD" id="cd08072">
    <property type="entry name" value="MPN_archaeal"/>
    <property type="match status" value="1"/>
</dbReference>
<name>D2RH60_ARCPA</name>
<dbReference type="GO" id="GO:0006508">
    <property type="term" value="P:proteolysis"/>
    <property type="evidence" value="ECO:0007669"/>
    <property type="project" value="UniProtKB-KW"/>
</dbReference>
<evidence type="ECO:0000256" key="1">
    <source>
        <dbReference type="ARBA" id="ARBA00022670"/>
    </source>
</evidence>
<dbReference type="MEROPS" id="M67.010"/>
<dbReference type="STRING" id="572546.Arcpr_0570"/>
<evidence type="ECO:0000256" key="4">
    <source>
        <dbReference type="ARBA" id="ARBA00022833"/>
    </source>
</evidence>
<dbReference type="GO" id="GO:0046872">
    <property type="term" value="F:metal ion binding"/>
    <property type="evidence" value="ECO:0007669"/>
    <property type="project" value="UniProtKB-KW"/>
</dbReference>